<sequence>MKIKDILKARRLSLGLTLEDVAAKVGVSAATISRWESGDIANMRRDRIVALSKALKISPAVIMGWDDPEDKPVAPSDRIDPEVTKMAEEVQNISDEKAKNNVIRLNRLAIKSPDKVAALLKIFEPAEPTEDMPDDDDFNE</sequence>
<organism evidence="2 3">
    <name type="scientific">Negativicoccus succinicivorans</name>
    <dbReference type="NCBI Taxonomy" id="620903"/>
    <lineage>
        <taxon>Bacteria</taxon>
        <taxon>Bacillati</taxon>
        <taxon>Bacillota</taxon>
        <taxon>Negativicutes</taxon>
        <taxon>Veillonellales</taxon>
        <taxon>Veillonellaceae</taxon>
        <taxon>Negativicoccus</taxon>
    </lineage>
</organism>
<proteinExistence type="predicted"/>
<dbReference type="AlphaFoldDB" id="A0A841R4B0"/>
<dbReference type="PROSITE" id="PS50943">
    <property type="entry name" value="HTH_CROC1"/>
    <property type="match status" value="1"/>
</dbReference>
<dbReference type="GO" id="GO:0003677">
    <property type="term" value="F:DNA binding"/>
    <property type="evidence" value="ECO:0007669"/>
    <property type="project" value="InterPro"/>
</dbReference>
<reference evidence="2 3" key="1">
    <citation type="submission" date="2020-08" db="EMBL/GenBank/DDBJ databases">
        <title>Genomic Encyclopedia of Type Strains, Phase IV (KMG-IV): sequencing the most valuable type-strain genomes for metagenomic binning, comparative biology and taxonomic classification.</title>
        <authorList>
            <person name="Goeker M."/>
        </authorList>
    </citation>
    <scope>NUCLEOTIDE SEQUENCE [LARGE SCALE GENOMIC DNA]</scope>
    <source>
        <strain evidence="2 3">DSM 21255</strain>
    </source>
</reference>
<dbReference type="InterPro" id="IPR001387">
    <property type="entry name" value="Cro/C1-type_HTH"/>
</dbReference>
<dbReference type="Pfam" id="PF01381">
    <property type="entry name" value="HTH_3"/>
    <property type="match status" value="1"/>
</dbReference>
<name>A0A841R4B0_9FIRM</name>
<evidence type="ECO:0000313" key="3">
    <source>
        <dbReference type="Proteomes" id="UP000591941"/>
    </source>
</evidence>
<dbReference type="SUPFAM" id="SSF47413">
    <property type="entry name" value="lambda repressor-like DNA-binding domains"/>
    <property type="match status" value="1"/>
</dbReference>
<comment type="caution">
    <text evidence="2">The sequence shown here is derived from an EMBL/GenBank/DDBJ whole genome shotgun (WGS) entry which is preliminary data.</text>
</comment>
<evidence type="ECO:0000313" key="2">
    <source>
        <dbReference type="EMBL" id="MBB6478007.1"/>
    </source>
</evidence>
<gene>
    <name evidence="2" type="ORF">HNR45_001060</name>
</gene>
<protein>
    <submittedName>
        <fullName evidence="2">Transcriptional regulator with XRE-family HTH domain</fullName>
    </submittedName>
</protein>
<feature type="domain" description="HTH cro/C1-type" evidence="1">
    <location>
        <begin position="7"/>
        <end position="62"/>
    </location>
</feature>
<dbReference type="EMBL" id="JACHHI010000004">
    <property type="protein sequence ID" value="MBB6478007.1"/>
    <property type="molecule type" value="Genomic_DNA"/>
</dbReference>
<accession>A0A841R4B0</accession>
<dbReference type="Proteomes" id="UP000591941">
    <property type="component" value="Unassembled WGS sequence"/>
</dbReference>
<dbReference type="InterPro" id="IPR010982">
    <property type="entry name" value="Lambda_DNA-bd_dom_sf"/>
</dbReference>
<keyword evidence="3" id="KW-1185">Reference proteome</keyword>
<dbReference type="GeneID" id="93486326"/>
<dbReference type="OrthoDB" id="1625311at2"/>
<dbReference type="SMART" id="SM00530">
    <property type="entry name" value="HTH_XRE"/>
    <property type="match status" value="1"/>
</dbReference>
<dbReference type="CDD" id="cd00093">
    <property type="entry name" value="HTH_XRE"/>
    <property type="match status" value="1"/>
</dbReference>
<dbReference type="RefSeq" id="WP_159822251.1">
    <property type="nucleotide sequence ID" value="NZ_CABWNB010000001.1"/>
</dbReference>
<dbReference type="Gene3D" id="1.10.260.40">
    <property type="entry name" value="lambda repressor-like DNA-binding domains"/>
    <property type="match status" value="1"/>
</dbReference>
<evidence type="ECO:0000259" key="1">
    <source>
        <dbReference type="PROSITE" id="PS50943"/>
    </source>
</evidence>